<evidence type="ECO:0000256" key="6">
    <source>
        <dbReference type="ARBA" id="ARBA00023136"/>
    </source>
</evidence>
<dbReference type="Proteomes" id="UP000320776">
    <property type="component" value="Chromosome"/>
</dbReference>
<keyword evidence="6 8" id="KW-0472">Membrane</keyword>
<keyword evidence="3" id="KW-1003">Cell membrane</keyword>
<evidence type="ECO:0000256" key="3">
    <source>
        <dbReference type="ARBA" id="ARBA00022475"/>
    </source>
</evidence>
<dbReference type="InterPro" id="IPR003856">
    <property type="entry name" value="LPS_length_determ_N"/>
</dbReference>
<keyword evidence="12" id="KW-1185">Reference proteome</keyword>
<evidence type="ECO:0000256" key="4">
    <source>
        <dbReference type="ARBA" id="ARBA00022692"/>
    </source>
</evidence>
<feature type="domain" description="Polysaccharide chain length determinant N-terminal" evidence="9">
    <location>
        <begin position="5"/>
        <end position="97"/>
    </location>
</feature>
<accession>A0A517DXD4</accession>
<evidence type="ECO:0000256" key="7">
    <source>
        <dbReference type="SAM" id="Coils"/>
    </source>
</evidence>
<dbReference type="RefSeq" id="WP_144351451.1">
    <property type="nucleotide sequence ID" value="NZ_CP036259.1"/>
</dbReference>
<feature type="coiled-coil region" evidence="7">
    <location>
        <begin position="165"/>
        <end position="192"/>
    </location>
</feature>
<feature type="transmembrane region" description="Helical" evidence="8">
    <location>
        <begin position="21"/>
        <end position="40"/>
    </location>
</feature>
<dbReference type="EMBL" id="CP036259">
    <property type="protein sequence ID" value="QDR82025.1"/>
    <property type="molecule type" value="Genomic_DNA"/>
</dbReference>
<dbReference type="EC" id="2.7.10.-" evidence="11"/>
<comment type="similarity">
    <text evidence="2">Belongs to the CpsC/CapA family.</text>
</comment>
<keyword evidence="5 8" id="KW-1133">Transmembrane helix</keyword>
<evidence type="ECO:0000259" key="9">
    <source>
        <dbReference type="Pfam" id="PF02706"/>
    </source>
</evidence>
<dbReference type="InterPro" id="IPR050445">
    <property type="entry name" value="Bact_polysacc_biosynth/exp"/>
</dbReference>
<dbReference type="InterPro" id="IPR032807">
    <property type="entry name" value="GNVR"/>
</dbReference>
<dbReference type="AlphaFoldDB" id="A0A517DXD4"/>
<keyword evidence="11" id="KW-0418">Kinase</keyword>
<gene>
    <name evidence="11" type="primary">etk</name>
    <name evidence="11" type="ORF">SPTER_34460</name>
</gene>
<reference evidence="11 12" key="1">
    <citation type="submission" date="2019-02" db="EMBL/GenBank/DDBJ databases">
        <title>Closed genome of Sporomusa termitida DSM 4440.</title>
        <authorList>
            <person name="Poehlein A."/>
            <person name="Daniel R."/>
        </authorList>
    </citation>
    <scope>NUCLEOTIDE SEQUENCE [LARGE SCALE GENOMIC DNA]</scope>
    <source>
        <strain evidence="11 12">DSM 4440</strain>
    </source>
</reference>
<dbReference type="OrthoDB" id="1632059at2"/>
<evidence type="ECO:0000256" key="5">
    <source>
        <dbReference type="ARBA" id="ARBA00022989"/>
    </source>
</evidence>
<dbReference type="GO" id="GO:0005886">
    <property type="term" value="C:plasma membrane"/>
    <property type="evidence" value="ECO:0007669"/>
    <property type="project" value="UniProtKB-SubCell"/>
</dbReference>
<dbReference type="Pfam" id="PF02706">
    <property type="entry name" value="Wzz"/>
    <property type="match status" value="1"/>
</dbReference>
<evidence type="ECO:0000256" key="2">
    <source>
        <dbReference type="ARBA" id="ARBA00006683"/>
    </source>
</evidence>
<evidence type="ECO:0000313" key="11">
    <source>
        <dbReference type="EMBL" id="QDR82025.1"/>
    </source>
</evidence>
<dbReference type="PANTHER" id="PTHR32309:SF13">
    <property type="entry name" value="FERRIC ENTEROBACTIN TRANSPORT PROTEIN FEPE"/>
    <property type="match status" value="1"/>
</dbReference>
<evidence type="ECO:0000256" key="8">
    <source>
        <dbReference type="SAM" id="Phobius"/>
    </source>
</evidence>
<keyword evidence="11" id="KW-0808">Transferase</keyword>
<feature type="transmembrane region" description="Helical" evidence="8">
    <location>
        <begin position="410"/>
        <end position="430"/>
    </location>
</feature>
<keyword evidence="4 8" id="KW-0812">Transmembrane</keyword>
<evidence type="ECO:0000259" key="10">
    <source>
        <dbReference type="Pfam" id="PF13807"/>
    </source>
</evidence>
<dbReference type="KEGG" id="sted:SPTER_34460"/>
<protein>
    <submittedName>
        <fullName evidence="11">Tyrosine-protein kinase etk</fullName>
        <ecNumber evidence="11">2.7.10.-</ecNumber>
    </submittedName>
</protein>
<comment type="subcellular location">
    <subcellularLocation>
        <location evidence="1">Cell membrane</location>
        <topology evidence="1">Multi-pass membrane protein</topology>
    </subcellularLocation>
</comment>
<dbReference type="Pfam" id="PF13807">
    <property type="entry name" value="GNVR"/>
    <property type="match status" value="1"/>
</dbReference>
<dbReference type="PANTHER" id="PTHR32309">
    <property type="entry name" value="TYROSINE-PROTEIN KINASE"/>
    <property type="match status" value="1"/>
</dbReference>
<keyword evidence="7" id="KW-0175">Coiled coil</keyword>
<sequence>MDETTLDLRDIIKTLKKKRKLIIGTFLLFVSLAVVVSFLIPPTYEAETAIRVKQPKGLASSLLSDLPTGNPMGTKQLMSTYAEIIKSRTVVQEVIDKTQADKNEIPTYENMLKRITTQPVKDTEILNVKIQAGSPEEAQLVANTLIEVFLGRMTALVRGEQSTVKEFIGQRLKDSKAELEQAEAILQKYKEEQKVVDPSQESKALLDKVAGIDKLAAENRVALAASQAKLASTRQQLGSQHQGVVADNALIQQYKAKLTELEIELVSLSANYTDQHPQVVAIQAAIKETKAMLAAEIGRVVNAEAPSINPIYQGLLQSQIQAQAEIAVAGAQKQAIDQIIQEGSQEVAKLPAKEQGLIKVARDANVAQEIYIMLAKRYEEARISEVMEPTDVQIIDKAIAPENPIKPKKVLNVVIAAILGLFVGTGIAFFTEYINKTIRTAEDVKQYLDLPVIGSIPDFDSDTSSHNTSWVTRATELFKTKTGHKA</sequence>
<name>A0A517DXD4_9FIRM</name>
<evidence type="ECO:0000256" key="1">
    <source>
        <dbReference type="ARBA" id="ARBA00004651"/>
    </source>
</evidence>
<feature type="domain" description="Tyrosine-protein kinase G-rich" evidence="10">
    <location>
        <begin position="354"/>
        <end position="430"/>
    </location>
</feature>
<evidence type="ECO:0000313" key="12">
    <source>
        <dbReference type="Proteomes" id="UP000320776"/>
    </source>
</evidence>
<proteinExistence type="inferred from homology"/>
<organism evidence="11 12">
    <name type="scientific">Sporomusa termitida</name>
    <dbReference type="NCBI Taxonomy" id="2377"/>
    <lineage>
        <taxon>Bacteria</taxon>
        <taxon>Bacillati</taxon>
        <taxon>Bacillota</taxon>
        <taxon>Negativicutes</taxon>
        <taxon>Selenomonadales</taxon>
        <taxon>Sporomusaceae</taxon>
        <taxon>Sporomusa</taxon>
    </lineage>
</organism>
<dbReference type="GO" id="GO:0004713">
    <property type="term" value="F:protein tyrosine kinase activity"/>
    <property type="evidence" value="ECO:0007669"/>
    <property type="project" value="TreeGrafter"/>
</dbReference>